<reference evidence="1 2" key="1">
    <citation type="submission" date="2023-08" db="EMBL/GenBank/DDBJ databases">
        <title>Achromobacter seleniivolatilans sp. nov., isolated from seleniferous soil.</title>
        <authorList>
            <person name="Zhang S."/>
            <person name="Li K."/>
            <person name="Peng J."/>
            <person name="Zhao Q."/>
            <person name="Wang H."/>
            <person name="Guo Y."/>
        </authorList>
    </citation>
    <scope>NUCLEOTIDE SEQUENCE [LARGE SCALE GENOMIC DNA]</scope>
    <source>
        <strain evidence="1 2">R39</strain>
    </source>
</reference>
<gene>
    <name evidence="1" type="ORF">RAS12_13410</name>
</gene>
<dbReference type="RefSeq" id="WP_306950646.1">
    <property type="nucleotide sequence ID" value="NZ_CP132976.1"/>
</dbReference>
<protein>
    <recommendedName>
        <fullName evidence="3">Uracil-DNA glycosylase</fullName>
    </recommendedName>
</protein>
<accession>A0ABY9MAT7</accession>
<evidence type="ECO:0000313" key="2">
    <source>
        <dbReference type="Proteomes" id="UP001234798"/>
    </source>
</evidence>
<name>A0ABY9MAT7_9BURK</name>
<evidence type="ECO:0000313" key="1">
    <source>
        <dbReference type="EMBL" id="WMD23323.1"/>
    </source>
</evidence>
<dbReference type="Proteomes" id="UP001234798">
    <property type="component" value="Chromosome"/>
</dbReference>
<organism evidence="1 2">
    <name type="scientific">Achromobacter seleniivolatilans</name>
    <dbReference type="NCBI Taxonomy" id="3047478"/>
    <lineage>
        <taxon>Bacteria</taxon>
        <taxon>Pseudomonadati</taxon>
        <taxon>Pseudomonadota</taxon>
        <taxon>Betaproteobacteria</taxon>
        <taxon>Burkholderiales</taxon>
        <taxon>Alcaligenaceae</taxon>
        <taxon>Achromobacter</taxon>
    </lineage>
</organism>
<keyword evidence="2" id="KW-1185">Reference proteome</keyword>
<proteinExistence type="predicted"/>
<evidence type="ECO:0008006" key="3">
    <source>
        <dbReference type="Google" id="ProtNLM"/>
    </source>
</evidence>
<dbReference type="EMBL" id="CP132976">
    <property type="protein sequence ID" value="WMD23323.1"/>
    <property type="molecule type" value="Genomic_DNA"/>
</dbReference>
<sequence length="74" mass="8181">MTTAVECVSCALFTLREDPKYAQLGLARCAAMKDRPGTFVSPQYPRQCRDHQPAPAAKTAARIEWLRDARSEGA</sequence>